<gene>
    <name evidence="10" type="ORF">LTR25_010950</name>
</gene>
<dbReference type="PANTHER" id="PTHR43675:SF8">
    <property type="entry name" value="ARSENITE METHYLTRANSFERASE"/>
    <property type="match status" value="1"/>
</dbReference>
<comment type="similarity">
    <text evidence="3">Belongs to the methyltransferase superfamily. Arsenite methyltransferase family.</text>
</comment>
<evidence type="ECO:0000256" key="2">
    <source>
        <dbReference type="ARBA" id="ARBA00022691"/>
    </source>
</evidence>
<evidence type="ECO:0000256" key="5">
    <source>
        <dbReference type="ARBA" id="ARBA00034545"/>
    </source>
</evidence>
<keyword evidence="1" id="KW-0808">Transferase</keyword>
<accession>A0AAV9PTM3</accession>
<dbReference type="InterPro" id="IPR029063">
    <property type="entry name" value="SAM-dependent_MTases_sf"/>
</dbReference>
<dbReference type="Gene3D" id="3.40.50.150">
    <property type="entry name" value="Vaccinia Virus protein VP39"/>
    <property type="match status" value="1"/>
</dbReference>
<evidence type="ECO:0000256" key="7">
    <source>
        <dbReference type="ARBA" id="ARBA00047943"/>
    </source>
</evidence>
<dbReference type="InterPro" id="IPR025714">
    <property type="entry name" value="Methyltranfer_dom"/>
</dbReference>
<sequence>MDVASIYQNVQTRYSEIALQAHGDEAQLSKASRIASSFGYSGEDLASLPSGTNLGVSCGNPLATVNLEPSETMLDLGSGGGLDCLIAANQMLKKNPVPSGKIYGVDRNGMMIALARRNASKSNLPEGFVQFIQAPISEVPLEDSTVDLVVSNCVINLVPDGDKPKVFKEIHRLLKAGGRVAISDILAKKPMPDHIRHDAALLVGCVAGASLLDEYRQWMVKAGFQDDAIRFINTEKDLNVYHEAERAPACCAEQKESESCCNKETEGAVCCAEKNGLKPCCTETAEVGKELDFNEWVASYQVYAVK</sequence>
<dbReference type="EMBL" id="JAXLQG010000035">
    <property type="protein sequence ID" value="KAK5527707.1"/>
    <property type="molecule type" value="Genomic_DNA"/>
</dbReference>
<dbReference type="PANTHER" id="PTHR43675">
    <property type="entry name" value="ARSENITE METHYLTRANSFERASE"/>
    <property type="match status" value="1"/>
</dbReference>
<dbReference type="InterPro" id="IPR026669">
    <property type="entry name" value="Arsenite_MeTrfase-like"/>
</dbReference>
<dbReference type="AlphaFoldDB" id="A0AAV9PTM3"/>
<keyword evidence="2" id="KW-0949">S-adenosyl-L-methionine</keyword>
<dbReference type="GO" id="GO:0030791">
    <property type="term" value="F:arsenite methyltransferase activity"/>
    <property type="evidence" value="ECO:0007669"/>
    <property type="project" value="UniProtKB-EC"/>
</dbReference>
<evidence type="ECO:0000259" key="9">
    <source>
        <dbReference type="Pfam" id="PF13847"/>
    </source>
</evidence>
<keyword evidence="11" id="KW-1185">Reference proteome</keyword>
<name>A0AAV9PTM3_9PEZI</name>
<dbReference type="EC" id="2.1.1.137" evidence="4"/>
<protein>
    <recommendedName>
        <fullName evidence="5">Arsenite methyltransferase</fullName>
        <ecNumber evidence="4">2.1.1.137</ecNumber>
    </recommendedName>
</protein>
<evidence type="ECO:0000256" key="8">
    <source>
        <dbReference type="ARBA" id="ARBA00048428"/>
    </source>
</evidence>
<evidence type="ECO:0000256" key="4">
    <source>
        <dbReference type="ARBA" id="ARBA00034521"/>
    </source>
</evidence>
<organism evidence="10 11">
    <name type="scientific">Vermiconidia calcicola</name>
    <dbReference type="NCBI Taxonomy" id="1690605"/>
    <lineage>
        <taxon>Eukaryota</taxon>
        <taxon>Fungi</taxon>
        <taxon>Dikarya</taxon>
        <taxon>Ascomycota</taxon>
        <taxon>Pezizomycotina</taxon>
        <taxon>Dothideomycetes</taxon>
        <taxon>Dothideomycetidae</taxon>
        <taxon>Mycosphaerellales</taxon>
        <taxon>Extremaceae</taxon>
        <taxon>Vermiconidia</taxon>
    </lineage>
</organism>
<comment type="caution">
    <text evidence="10">The sequence shown here is derived from an EMBL/GenBank/DDBJ whole genome shotgun (WGS) entry which is preliminary data.</text>
</comment>
<evidence type="ECO:0000256" key="6">
    <source>
        <dbReference type="ARBA" id="ARBA00047941"/>
    </source>
</evidence>
<comment type="catalytic activity">
    <reaction evidence="8">
        <text>arsenic triglutathione + 3 [thioredoxin]-dithiol + 3 S-adenosyl-L-methionine = trimethylarsine + 3 [thioredoxin]-disulfide + 3 glutathione + 3 S-adenosyl-L-homocysteine + 3 H(+)</text>
        <dbReference type="Rhea" id="RHEA:69432"/>
        <dbReference type="Rhea" id="RHEA-COMP:10698"/>
        <dbReference type="Rhea" id="RHEA-COMP:10700"/>
        <dbReference type="ChEBI" id="CHEBI:15378"/>
        <dbReference type="ChEBI" id="CHEBI:27130"/>
        <dbReference type="ChEBI" id="CHEBI:29950"/>
        <dbReference type="ChEBI" id="CHEBI:50058"/>
        <dbReference type="ChEBI" id="CHEBI:57856"/>
        <dbReference type="ChEBI" id="CHEBI:57925"/>
        <dbReference type="ChEBI" id="CHEBI:59789"/>
        <dbReference type="ChEBI" id="CHEBI:183640"/>
        <dbReference type="EC" id="2.1.1.137"/>
    </reaction>
</comment>
<evidence type="ECO:0000256" key="3">
    <source>
        <dbReference type="ARBA" id="ARBA00034487"/>
    </source>
</evidence>
<dbReference type="SUPFAM" id="SSF53335">
    <property type="entry name" value="S-adenosyl-L-methionine-dependent methyltransferases"/>
    <property type="match status" value="1"/>
</dbReference>
<evidence type="ECO:0000256" key="1">
    <source>
        <dbReference type="ARBA" id="ARBA00022679"/>
    </source>
</evidence>
<dbReference type="Pfam" id="PF13847">
    <property type="entry name" value="Methyltransf_31"/>
    <property type="match status" value="1"/>
</dbReference>
<reference evidence="10 11" key="1">
    <citation type="submission" date="2023-06" db="EMBL/GenBank/DDBJ databases">
        <title>Black Yeasts Isolated from many extreme environments.</title>
        <authorList>
            <person name="Coleine C."/>
            <person name="Stajich J.E."/>
            <person name="Selbmann L."/>
        </authorList>
    </citation>
    <scope>NUCLEOTIDE SEQUENCE [LARGE SCALE GENOMIC DNA]</scope>
    <source>
        <strain evidence="10 11">CCFEE 5887</strain>
    </source>
</reference>
<dbReference type="CDD" id="cd02440">
    <property type="entry name" value="AdoMet_MTases"/>
    <property type="match status" value="1"/>
</dbReference>
<evidence type="ECO:0000313" key="10">
    <source>
        <dbReference type="EMBL" id="KAK5527707.1"/>
    </source>
</evidence>
<dbReference type="Proteomes" id="UP001345827">
    <property type="component" value="Unassembled WGS sequence"/>
</dbReference>
<feature type="domain" description="Methyltransferase" evidence="9">
    <location>
        <begin position="69"/>
        <end position="223"/>
    </location>
</feature>
<evidence type="ECO:0000313" key="11">
    <source>
        <dbReference type="Proteomes" id="UP001345827"/>
    </source>
</evidence>
<proteinExistence type="inferred from homology"/>
<comment type="catalytic activity">
    <reaction evidence="6">
        <text>arsenic triglutathione + [thioredoxin]-dithiol + S-adenosyl-L-methionine + 2 H2O = methylarsonous acid + [thioredoxin]-disulfide + 3 glutathione + S-adenosyl-L-homocysteine + H(+)</text>
        <dbReference type="Rhea" id="RHEA:69460"/>
        <dbReference type="Rhea" id="RHEA-COMP:10698"/>
        <dbReference type="Rhea" id="RHEA-COMP:10700"/>
        <dbReference type="ChEBI" id="CHEBI:15377"/>
        <dbReference type="ChEBI" id="CHEBI:15378"/>
        <dbReference type="ChEBI" id="CHEBI:17826"/>
        <dbReference type="ChEBI" id="CHEBI:29950"/>
        <dbReference type="ChEBI" id="CHEBI:50058"/>
        <dbReference type="ChEBI" id="CHEBI:57856"/>
        <dbReference type="ChEBI" id="CHEBI:57925"/>
        <dbReference type="ChEBI" id="CHEBI:59789"/>
        <dbReference type="ChEBI" id="CHEBI:183640"/>
        <dbReference type="EC" id="2.1.1.137"/>
    </reaction>
</comment>
<comment type="catalytic activity">
    <reaction evidence="7">
        <text>arsenic triglutathione + 2 [thioredoxin]-dithiol + 2 S-adenosyl-L-methionine + H2O = dimethylarsinous acid + 2 [thioredoxin]-disulfide + 3 glutathione + 2 S-adenosyl-L-homocysteine + 2 H(+)</text>
        <dbReference type="Rhea" id="RHEA:69464"/>
        <dbReference type="Rhea" id="RHEA-COMP:10698"/>
        <dbReference type="Rhea" id="RHEA-COMP:10700"/>
        <dbReference type="ChEBI" id="CHEBI:15377"/>
        <dbReference type="ChEBI" id="CHEBI:15378"/>
        <dbReference type="ChEBI" id="CHEBI:23808"/>
        <dbReference type="ChEBI" id="CHEBI:29950"/>
        <dbReference type="ChEBI" id="CHEBI:50058"/>
        <dbReference type="ChEBI" id="CHEBI:57856"/>
        <dbReference type="ChEBI" id="CHEBI:57925"/>
        <dbReference type="ChEBI" id="CHEBI:59789"/>
        <dbReference type="ChEBI" id="CHEBI:183640"/>
        <dbReference type="EC" id="2.1.1.137"/>
    </reaction>
</comment>